<organism evidence="3 4">
    <name type="scientific">Polaromonas eurypsychrophila</name>
    <dbReference type="NCBI Taxonomy" id="1614635"/>
    <lineage>
        <taxon>Bacteria</taxon>
        <taxon>Pseudomonadati</taxon>
        <taxon>Pseudomonadota</taxon>
        <taxon>Betaproteobacteria</taxon>
        <taxon>Burkholderiales</taxon>
        <taxon>Comamonadaceae</taxon>
        <taxon>Polaromonas</taxon>
    </lineage>
</organism>
<feature type="region of interest" description="Disordered" evidence="1">
    <location>
        <begin position="1"/>
        <end position="49"/>
    </location>
</feature>
<dbReference type="Proteomes" id="UP000620596">
    <property type="component" value="Unassembled WGS sequence"/>
</dbReference>
<gene>
    <name evidence="3" type="ORF">GCM10011496_00250</name>
</gene>
<sequence length="65" mass="6719">MVRSDSDRLRHSRAVIINSADQSRRGLESEKKREAGDRAGGGVAGAATAAGGSRAVSVEGLLELL</sequence>
<dbReference type="EMBL" id="BMIG01000001">
    <property type="protein sequence ID" value="GGA83752.1"/>
    <property type="molecule type" value="Genomic_DNA"/>
</dbReference>
<comment type="caution">
    <text evidence="3">The sequence shown here is derived from an EMBL/GenBank/DDBJ whole genome shotgun (WGS) entry which is preliminary data.</text>
</comment>
<keyword evidence="4" id="KW-1185">Reference proteome</keyword>
<protein>
    <recommendedName>
        <fullName evidence="2">Macro domain-containing protein</fullName>
    </recommendedName>
</protein>
<evidence type="ECO:0000256" key="1">
    <source>
        <dbReference type="SAM" id="MobiDB-lite"/>
    </source>
</evidence>
<dbReference type="AlphaFoldDB" id="A0A916S6C8"/>
<dbReference type="InterPro" id="IPR002589">
    <property type="entry name" value="Macro_dom"/>
</dbReference>
<reference evidence="3" key="1">
    <citation type="journal article" date="2014" name="Int. J. Syst. Evol. Microbiol.">
        <title>Complete genome sequence of Corynebacterium casei LMG S-19264T (=DSM 44701T), isolated from a smear-ripened cheese.</title>
        <authorList>
            <consortium name="US DOE Joint Genome Institute (JGI-PGF)"/>
            <person name="Walter F."/>
            <person name="Albersmeier A."/>
            <person name="Kalinowski J."/>
            <person name="Ruckert C."/>
        </authorList>
    </citation>
    <scope>NUCLEOTIDE SEQUENCE</scope>
    <source>
        <strain evidence="3">CGMCC 1.15322</strain>
    </source>
</reference>
<reference evidence="3" key="2">
    <citation type="submission" date="2020-09" db="EMBL/GenBank/DDBJ databases">
        <authorList>
            <person name="Sun Q."/>
            <person name="Zhou Y."/>
        </authorList>
    </citation>
    <scope>NUCLEOTIDE SEQUENCE</scope>
    <source>
        <strain evidence="3">CGMCC 1.15322</strain>
    </source>
</reference>
<accession>A0A916S6C8</accession>
<evidence type="ECO:0000313" key="4">
    <source>
        <dbReference type="Proteomes" id="UP000620596"/>
    </source>
</evidence>
<dbReference type="PROSITE" id="PS51154">
    <property type="entry name" value="MACRO"/>
    <property type="match status" value="1"/>
</dbReference>
<feature type="compositionally biased region" description="Basic and acidic residues" evidence="1">
    <location>
        <begin position="22"/>
        <end position="37"/>
    </location>
</feature>
<proteinExistence type="predicted"/>
<evidence type="ECO:0000313" key="3">
    <source>
        <dbReference type="EMBL" id="GGA83752.1"/>
    </source>
</evidence>
<evidence type="ECO:0000259" key="2">
    <source>
        <dbReference type="PROSITE" id="PS51154"/>
    </source>
</evidence>
<feature type="domain" description="Macro" evidence="2">
    <location>
        <begin position="1"/>
        <end position="65"/>
    </location>
</feature>
<name>A0A916S6C8_9BURK</name>